<evidence type="ECO:0000313" key="1">
    <source>
        <dbReference type="EMBL" id="KAF4131099.1"/>
    </source>
</evidence>
<organism evidence="1 2">
    <name type="scientific">Phytophthora infestans</name>
    <name type="common">Potato late blight agent</name>
    <name type="synonym">Botrytis infestans</name>
    <dbReference type="NCBI Taxonomy" id="4787"/>
    <lineage>
        <taxon>Eukaryota</taxon>
        <taxon>Sar</taxon>
        <taxon>Stramenopiles</taxon>
        <taxon>Oomycota</taxon>
        <taxon>Peronosporomycetes</taxon>
        <taxon>Peronosporales</taxon>
        <taxon>Peronosporaceae</taxon>
        <taxon>Phytophthora</taxon>
    </lineage>
</organism>
<dbReference type="AlphaFoldDB" id="A0A8S9TWB1"/>
<reference evidence="1" key="1">
    <citation type="submission" date="2020-03" db="EMBL/GenBank/DDBJ databases">
        <title>Hybrid Assembly of Korean Phytophthora infestans isolates.</title>
        <authorList>
            <person name="Prokchorchik M."/>
            <person name="Lee Y."/>
            <person name="Seo J."/>
            <person name="Cho J.-H."/>
            <person name="Park Y.-E."/>
            <person name="Jang D.-C."/>
            <person name="Im J.-S."/>
            <person name="Choi J.-G."/>
            <person name="Park H.-J."/>
            <person name="Lee G.-B."/>
            <person name="Lee Y.-G."/>
            <person name="Hong S.-Y."/>
            <person name="Cho K."/>
            <person name="Sohn K.H."/>
        </authorList>
    </citation>
    <scope>NUCLEOTIDE SEQUENCE</scope>
    <source>
        <strain evidence="1">KR_2_A2</strain>
    </source>
</reference>
<comment type="caution">
    <text evidence="1">The sequence shown here is derived from an EMBL/GenBank/DDBJ whole genome shotgun (WGS) entry which is preliminary data.</text>
</comment>
<proteinExistence type="predicted"/>
<name>A0A8S9TWB1_PHYIN</name>
<protein>
    <submittedName>
        <fullName evidence="1">Uncharacterized protein</fullName>
    </submittedName>
</protein>
<accession>A0A8S9TWB1</accession>
<gene>
    <name evidence="1" type="ORF">GN958_ATG19734</name>
</gene>
<sequence length="117" mass="13256">MSAIYKPWVCSICTCSEEEKVAQAESEGSADALFRISDQVAGYRLLEVLSGKLIKRRDISFREDINEESSYLEELLVKQYECCRVQIPVNASLVDIPVDGVRDHELIPSSDDHNEFD</sequence>
<evidence type="ECO:0000313" key="2">
    <source>
        <dbReference type="Proteomes" id="UP000704712"/>
    </source>
</evidence>
<dbReference type="EMBL" id="JAACNO010002749">
    <property type="protein sequence ID" value="KAF4131099.1"/>
    <property type="molecule type" value="Genomic_DNA"/>
</dbReference>
<dbReference type="Proteomes" id="UP000704712">
    <property type="component" value="Unassembled WGS sequence"/>
</dbReference>